<evidence type="ECO:0000313" key="4">
    <source>
        <dbReference type="Proteomes" id="UP001218218"/>
    </source>
</evidence>
<comment type="caution">
    <text evidence="3">The sequence shown here is derived from an EMBL/GenBank/DDBJ whole genome shotgun (WGS) entry which is preliminary data.</text>
</comment>
<name>A0AAD6Z8C8_9AGAR</name>
<protein>
    <recommendedName>
        <fullName evidence="2">CxC2-like cysteine cluster KDZ transposase-associated domain-containing protein</fullName>
    </recommendedName>
</protein>
<gene>
    <name evidence="3" type="ORF">DFH08DRAFT_645860</name>
</gene>
<feature type="compositionally biased region" description="Basic and acidic residues" evidence="1">
    <location>
        <begin position="726"/>
        <end position="749"/>
    </location>
</feature>
<keyword evidence="4" id="KW-1185">Reference proteome</keyword>
<dbReference type="EMBL" id="JARIHO010000073">
    <property type="protein sequence ID" value="KAJ7312232.1"/>
    <property type="molecule type" value="Genomic_DNA"/>
</dbReference>
<feature type="domain" description="CxC2-like cysteine cluster KDZ transposase-associated" evidence="2">
    <location>
        <begin position="45"/>
        <end position="154"/>
    </location>
</feature>
<proteinExistence type="predicted"/>
<evidence type="ECO:0000313" key="3">
    <source>
        <dbReference type="EMBL" id="KAJ7312232.1"/>
    </source>
</evidence>
<feature type="non-terminal residue" evidence="3">
    <location>
        <position position="1"/>
    </location>
</feature>
<dbReference type="InterPro" id="IPR040521">
    <property type="entry name" value="KDZ"/>
</dbReference>
<dbReference type="Pfam" id="PF18758">
    <property type="entry name" value="KDZ"/>
    <property type="match status" value="1"/>
</dbReference>
<dbReference type="AlphaFoldDB" id="A0AAD6Z8C8"/>
<evidence type="ECO:0000259" key="2">
    <source>
        <dbReference type="Pfam" id="PF18803"/>
    </source>
</evidence>
<feature type="non-terminal residue" evidence="3">
    <location>
        <position position="846"/>
    </location>
</feature>
<dbReference type="PANTHER" id="PTHR33104:SF2">
    <property type="entry name" value="CXC3 LIKE CYSTEINE CLUSTER DOMAIN-CONTAINING PROTEIN"/>
    <property type="match status" value="1"/>
</dbReference>
<reference evidence="3" key="1">
    <citation type="submission" date="2023-03" db="EMBL/GenBank/DDBJ databases">
        <title>Massive genome expansion in bonnet fungi (Mycena s.s.) driven by repeated elements and novel gene families across ecological guilds.</title>
        <authorList>
            <consortium name="Lawrence Berkeley National Laboratory"/>
            <person name="Harder C.B."/>
            <person name="Miyauchi S."/>
            <person name="Viragh M."/>
            <person name="Kuo A."/>
            <person name="Thoen E."/>
            <person name="Andreopoulos B."/>
            <person name="Lu D."/>
            <person name="Skrede I."/>
            <person name="Drula E."/>
            <person name="Henrissat B."/>
            <person name="Morin E."/>
            <person name="Kohler A."/>
            <person name="Barry K."/>
            <person name="LaButti K."/>
            <person name="Morin E."/>
            <person name="Salamov A."/>
            <person name="Lipzen A."/>
            <person name="Mereny Z."/>
            <person name="Hegedus B."/>
            <person name="Baldrian P."/>
            <person name="Stursova M."/>
            <person name="Weitz H."/>
            <person name="Taylor A."/>
            <person name="Grigoriev I.V."/>
            <person name="Nagy L.G."/>
            <person name="Martin F."/>
            <person name="Kauserud H."/>
        </authorList>
    </citation>
    <scope>NUCLEOTIDE SEQUENCE</scope>
    <source>
        <strain evidence="3">CBHHK002</strain>
    </source>
</reference>
<dbReference type="InterPro" id="IPR041457">
    <property type="entry name" value="CxC2_KDZ-assoc"/>
</dbReference>
<sequence>PGLYRCTSCYSDQMLCADCMVLAHRTNPLYQIEEWDGTFFVASSLQALGLRVQLRHQPGERCVEPVPLHSKLVVLHVNGIHEVAVDACDCEHRAWAGPLEEQLQRAGWFPATDTQPRTCTTVEMLDQFLLQTYQAKTTMYDYYSVLKKSTNNAGIKHPNCYHAFLRMVREYLYLLMLKHAGRGHAKSGVMGTKQGELAVLCLCYLIPGVNLPDGWENARPEDHFLYILFMAIDTCFQLKHRLASSVLKDPSLGSGWSYMVEMISYRSYLLTMSTCSGLAALDHANTKFSRGYAATGVGMGVCARHEFVQLNGVGDLQKGKCYANMDWIAACIMIHKDPQLRKFISYDIVCQWWINLKKRLLLLPAAVCWTLILGLVRFVIPKLHIKGHKLLCQDQYSLELIPGSAQTDSEGIERPWAHIGGVGSSTKEMGPGSREDTLNGHWGSWNWQKLVGLGMSASHLLTLACFDARLGEWLSGEHVAGWQKMVEEYEANGTKKNPYWMMTRGLTEADMLLELERNESQRAAAGVPSIHAVSPSSFVAAGLNAEDEQTSAQQTNIVGLHRSLNRSLRRLRDLQATYTPVAIFTLEQRENVPEDEQLENIPLFLPLGLTPAQHAGKAVAGLATIESMLCNVQLSSSLELLRRKLHVKSRLVTCKSLKARAQGANTWSKGIVDRNECKIWLHSEKYQMAWEAKRSLVGGDAEAVGWKKLLKEDIRCMQDTEELARSELKQRAQDERRRQREDALRREGELPPLTVEEEQERVVRGGESVRQVSWIWTGAGMMSANTDLEEGKASANMSIALRIEWCKAYARTRRWREEMLLLEEEVCRAGVTLEYRAREWEERAMA</sequence>
<evidence type="ECO:0000256" key="1">
    <source>
        <dbReference type="SAM" id="MobiDB-lite"/>
    </source>
</evidence>
<dbReference type="Proteomes" id="UP001218218">
    <property type="component" value="Unassembled WGS sequence"/>
</dbReference>
<dbReference type="PANTHER" id="PTHR33104">
    <property type="entry name" value="SI:DKEY-29D5.2"/>
    <property type="match status" value="1"/>
</dbReference>
<dbReference type="Pfam" id="PF18803">
    <property type="entry name" value="CxC2"/>
    <property type="match status" value="1"/>
</dbReference>
<accession>A0AAD6Z8C8</accession>
<feature type="region of interest" description="Disordered" evidence="1">
    <location>
        <begin position="726"/>
        <end position="751"/>
    </location>
</feature>
<organism evidence="3 4">
    <name type="scientific">Mycena albidolilacea</name>
    <dbReference type="NCBI Taxonomy" id="1033008"/>
    <lineage>
        <taxon>Eukaryota</taxon>
        <taxon>Fungi</taxon>
        <taxon>Dikarya</taxon>
        <taxon>Basidiomycota</taxon>
        <taxon>Agaricomycotina</taxon>
        <taxon>Agaricomycetes</taxon>
        <taxon>Agaricomycetidae</taxon>
        <taxon>Agaricales</taxon>
        <taxon>Marasmiineae</taxon>
        <taxon>Mycenaceae</taxon>
        <taxon>Mycena</taxon>
    </lineage>
</organism>